<dbReference type="GO" id="GO:0015288">
    <property type="term" value="F:porin activity"/>
    <property type="evidence" value="ECO:0007669"/>
    <property type="project" value="TreeGrafter"/>
</dbReference>
<dbReference type="GO" id="GO:0015562">
    <property type="term" value="F:efflux transmembrane transporter activity"/>
    <property type="evidence" value="ECO:0007669"/>
    <property type="project" value="InterPro"/>
</dbReference>
<name>A0A1R3VZ76_9GAMM</name>
<dbReference type="Proteomes" id="UP000223759">
    <property type="component" value="Unassembled WGS sequence"/>
</dbReference>
<gene>
    <name evidence="8" type="ORF">SAMN05216526_1354</name>
</gene>
<evidence type="ECO:0000256" key="2">
    <source>
        <dbReference type="ARBA" id="ARBA00007613"/>
    </source>
</evidence>
<dbReference type="PANTHER" id="PTHR30026:SF20">
    <property type="entry name" value="OUTER MEMBRANE PROTEIN TOLC"/>
    <property type="match status" value="1"/>
</dbReference>
<keyword evidence="4" id="KW-1134">Transmembrane beta strand</keyword>
<evidence type="ECO:0000256" key="1">
    <source>
        <dbReference type="ARBA" id="ARBA00004442"/>
    </source>
</evidence>
<dbReference type="SUPFAM" id="SSF56954">
    <property type="entry name" value="Outer membrane efflux proteins (OEP)"/>
    <property type="match status" value="1"/>
</dbReference>
<evidence type="ECO:0000256" key="4">
    <source>
        <dbReference type="ARBA" id="ARBA00022452"/>
    </source>
</evidence>
<dbReference type="Gene3D" id="1.20.1600.10">
    <property type="entry name" value="Outer membrane efflux proteins (OEP)"/>
    <property type="match status" value="1"/>
</dbReference>
<keyword evidence="3" id="KW-0813">Transport</keyword>
<keyword evidence="9" id="KW-1185">Reference proteome</keyword>
<evidence type="ECO:0000313" key="9">
    <source>
        <dbReference type="Proteomes" id="UP000223759"/>
    </source>
</evidence>
<protein>
    <submittedName>
        <fullName evidence="8">Outer membrane protein TolC</fullName>
    </submittedName>
</protein>
<evidence type="ECO:0000256" key="7">
    <source>
        <dbReference type="ARBA" id="ARBA00023237"/>
    </source>
</evidence>
<dbReference type="STRING" id="233100.SAMN05216526_1354"/>
<comment type="similarity">
    <text evidence="2">Belongs to the outer membrane factor (OMF) (TC 1.B.17) family.</text>
</comment>
<keyword evidence="7" id="KW-0998">Cell outer membrane</keyword>
<dbReference type="GO" id="GO:0009279">
    <property type="term" value="C:cell outer membrane"/>
    <property type="evidence" value="ECO:0007669"/>
    <property type="project" value="UniProtKB-SubCell"/>
</dbReference>
<dbReference type="EMBL" id="FTPK01000002">
    <property type="protein sequence ID" value="SIT70597.1"/>
    <property type="molecule type" value="Genomic_DNA"/>
</dbReference>
<proteinExistence type="inferred from homology"/>
<dbReference type="OrthoDB" id="9786815at2"/>
<dbReference type="InterPro" id="IPR051906">
    <property type="entry name" value="TolC-like"/>
</dbReference>
<dbReference type="PANTHER" id="PTHR30026">
    <property type="entry name" value="OUTER MEMBRANE PROTEIN TOLC"/>
    <property type="match status" value="1"/>
</dbReference>
<reference evidence="8 9" key="1">
    <citation type="submission" date="2017-01" db="EMBL/GenBank/DDBJ databases">
        <authorList>
            <person name="Mah S.A."/>
            <person name="Swanson W.J."/>
            <person name="Moy G.W."/>
            <person name="Vacquier V.D."/>
        </authorList>
    </citation>
    <scope>NUCLEOTIDE SEQUENCE [LARGE SCALE GENOMIC DNA]</scope>
    <source>
        <strain evidence="8 9">M9</strain>
    </source>
</reference>
<comment type="subcellular location">
    <subcellularLocation>
        <location evidence="1">Cell outer membrane</location>
    </subcellularLocation>
</comment>
<dbReference type="InterPro" id="IPR003423">
    <property type="entry name" value="OMP_efflux"/>
</dbReference>
<evidence type="ECO:0000256" key="5">
    <source>
        <dbReference type="ARBA" id="ARBA00022692"/>
    </source>
</evidence>
<keyword evidence="5" id="KW-0812">Transmembrane</keyword>
<dbReference type="GO" id="GO:1990281">
    <property type="term" value="C:efflux pump complex"/>
    <property type="evidence" value="ECO:0007669"/>
    <property type="project" value="TreeGrafter"/>
</dbReference>
<evidence type="ECO:0000256" key="6">
    <source>
        <dbReference type="ARBA" id="ARBA00023136"/>
    </source>
</evidence>
<keyword evidence="6" id="KW-0472">Membrane</keyword>
<accession>A0A1R3VZ76</accession>
<evidence type="ECO:0000256" key="3">
    <source>
        <dbReference type="ARBA" id="ARBA00022448"/>
    </source>
</evidence>
<organism evidence="8 9">
    <name type="scientific">Ectothiorhodosinus mongolicus</name>
    <dbReference type="NCBI Taxonomy" id="233100"/>
    <lineage>
        <taxon>Bacteria</taxon>
        <taxon>Pseudomonadati</taxon>
        <taxon>Pseudomonadota</taxon>
        <taxon>Gammaproteobacteria</taxon>
        <taxon>Chromatiales</taxon>
        <taxon>Ectothiorhodospiraceae</taxon>
        <taxon>Ectothiorhodosinus</taxon>
    </lineage>
</organism>
<evidence type="ECO:0000313" key="8">
    <source>
        <dbReference type="EMBL" id="SIT70597.1"/>
    </source>
</evidence>
<dbReference type="Pfam" id="PF02321">
    <property type="entry name" value="OEP"/>
    <property type="match status" value="1"/>
</dbReference>
<sequence length="425" mass="48729">MLLWLAPWSAGQTDVLPSPLTLHAALTLADEAHPHLQWYRAQQMAAEAEALQAQSHNRLQLGLELNPRWIDPNPQAPIRDNDDSRALLSARQPLYDFGRSRSLQNSAQTQIRSRELEWAQQRQQHRLNIMAAYFDVLLADLTYTRDNEAMAVAFVELNRQRNRHELGRVSDVDLLADENHFQQARLQRLSSLQQQRARRQHLANILNRPEQLPAQLRAPELRGNDRQAVDFNELLTQAMQSNAQLLAHRLELEAASQAMAAARAQRRPTLSAEAQAGWWNREFGGDRNPYMLGLVLDLPLYQGGQENAALVRAQAAHHAVIAELQLFELRLRQELLDTWLEIQRLRTQREQAQIHADYRDLYLDRSRSLYEMEVATDFGDSMMRQSEAILFTAETEFRLALAWERLAILVGEPELSTLTLRGDGS</sequence>
<dbReference type="AlphaFoldDB" id="A0A1R3VZ76"/>